<dbReference type="PROSITE" id="PS51482">
    <property type="entry name" value="DEGV"/>
    <property type="match status" value="1"/>
</dbReference>
<dbReference type="EMBL" id="BAAAQA010000015">
    <property type="protein sequence ID" value="GAA2116099.1"/>
    <property type="molecule type" value="Genomic_DNA"/>
</dbReference>
<evidence type="ECO:0000256" key="1">
    <source>
        <dbReference type="ARBA" id="ARBA00023121"/>
    </source>
</evidence>
<accession>A0ABN2XV02</accession>
<dbReference type="InterPro" id="IPR003797">
    <property type="entry name" value="DegV"/>
</dbReference>
<name>A0ABN2XV02_9MICC</name>
<evidence type="ECO:0000256" key="2">
    <source>
        <dbReference type="SAM" id="MobiDB-lite"/>
    </source>
</evidence>
<comment type="caution">
    <text evidence="3">The sequence shown here is derived from an EMBL/GenBank/DDBJ whole genome shotgun (WGS) entry which is preliminary data.</text>
</comment>
<dbReference type="Pfam" id="PF02645">
    <property type="entry name" value="DegV"/>
    <property type="match status" value="1"/>
</dbReference>
<dbReference type="PANTHER" id="PTHR33434">
    <property type="entry name" value="DEGV DOMAIN-CONTAINING PROTEIN DR_1986-RELATED"/>
    <property type="match status" value="1"/>
</dbReference>
<keyword evidence="4" id="KW-1185">Reference proteome</keyword>
<sequence>MNSTKDQRPSPGSRPGDGRCPVSGAKVAVVTDNAAALPPAWQDEFEASGAFACVELPVLIGGQLYTEDEADMLSSLVIALAEGRPVTTSRPAPGQLRKIYAALQAAGFKAIVSVHLSAELSGTLGAARIARQDIDIPVRLVDTHSAALGQGLGVRAAVRAALACQGIDDVAAAASAASAEAQVLIQVNSLETLRRGGRINPTSAMLGTMLQIKPLLSLHEGKIVTVERPVSAIKARGRFTTLVGDALANSEQDSPVLCIHHVSDPHGARELGETLVDRYRPDAQLILSELPAVLSAHVGLGTKAAIVEGPTNRPIAHGNRAAPAES</sequence>
<dbReference type="InterPro" id="IPR043168">
    <property type="entry name" value="DegV_C"/>
</dbReference>
<dbReference type="Proteomes" id="UP001500166">
    <property type="component" value="Unassembled WGS sequence"/>
</dbReference>
<feature type="region of interest" description="Disordered" evidence="2">
    <location>
        <begin position="1"/>
        <end position="22"/>
    </location>
</feature>
<gene>
    <name evidence="3" type="ORF">GCM10009824_14530</name>
</gene>
<dbReference type="Gene3D" id="3.40.50.10170">
    <property type="match status" value="1"/>
</dbReference>
<dbReference type="Gene3D" id="3.30.1180.10">
    <property type="match status" value="1"/>
</dbReference>
<dbReference type="NCBIfam" id="TIGR00762">
    <property type="entry name" value="DegV"/>
    <property type="match status" value="1"/>
</dbReference>
<protein>
    <submittedName>
        <fullName evidence="3">DegV family protein</fullName>
    </submittedName>
</protein>
<evidence type="ECO:0000313" key="3">
    <source>
        <dbReference type="EMBL" id="GAA2116099.1"/>
    </source>
</evidence>
<reference evidence="3 4" key="1">
    <citation type="journal article" date="2019" name="Int. J. Syst. Evol. Microbiol.">
        <title>The Global Catalogue of Microorganisms (GCM) 10K type strain sequencing project: providing services to taxonomists for standard genome sequencing and annotation.</title>
        <authorList>
            <consortium name="The Broad Institute Genomics Platform"/>
            <consortium name="The Broad Institute Genome Sequencing Center for Infectious Disease"/>
            <person name="Wu L."/>
            <person name="Ma J."/>
        </authorList>
    </citation>
    <scope>NUCLEOTIDE SEQUENCE [LARGE SCALE GENOMIC DNA]</scope>
    <source>
        <strain evidence="3 4">JCM 15914</strain>
    </source>
</reference>
<keyword evidence="1" id="KW-0446">Lipid-binding</keyword>
<dbReference type="RefSeq" id="WP_344224334.1">
    <property type="nucleotide sequence ID" value="NZ_BAAAQA010000015.1"/>
</dbReference>
<dbReference type="PANTHER" id="PTHR33434:SF2">
    <property type="entry name" value="FATTY ACID-BINDING PROTEIN TM_1468"/>
    <property type="match status" value="1"/>
</dbReference>
<proteinExistence type="predicted"/>
<evidence type="ECO:0000313" key="4">
    <source>
        <dbReference type="Proteomes" id="UP001500166"/>
    </source>
</evidence>
<dbReference type="SUPFAM" id="SSF82549">
    <property type="entry name" value="DAK1/DegV-like"/>
    <property type="match status" value="1"/>
</dbReference>
<organism evidence="3 4">
    <name type="scientific">Kocuria atrinae</name>
    <dbReference type="NCBI Taxonomy" id="592377"/>
    <lineage>
        <taxon>Bacteria</taxon>
        <taxon>Bacillati</taxon>
        <taxon>Actinomycetota</taxon>
        <taxon>Actinomycetes</taxon>
        <taxon>Micrococcales</taxon>
        <taxon>Micrococcaceae</taxon>
        <taxon>Kocuria</taxon>
    </lineage>
</organism>
<dbReference type="InterPro" id="IPR050270">
    <property type="entry name" value="DegV_domain_contain"/>
</dbReference>